<proteinExistence type="predicted"/>
<keyword evidence="3" id="KW-1185">Reference proteome</keyword>
<dbReference type="EMBL" id="JAMOKX010000002">
    <property type="protein sequence ID" value="MCL9818992.1"/>
    <property type="molecule type" value="Genomic_DNA"/>
</dbReference>
<organism evidence="2 3">
    <name type="scientific">Helicobacter colisuis</name>
    <dbReference type="NCBI Taxonomy" id="2949739"/>
    <lineage>
        <taxon>Bacteria</taxon>
        <taxon>Pseudomonadati</taxon>
        <taxon>Campylobacterota</taxon>
        <taxon>Epsilonproteobacteria</taxon>
        <taxon>Campylobacterales</taxon>
        <taxon>Helicobacteraceae</taxon>
        <taxon>Helicobacter</taxon>
    </lineage>
</organism>
<feature type="signal peptide" evidence="1">
    <location>
        <begin position="1"/>
        <end position="19"/>
    </location>
</feature>
<comment type="caution">
    <text evidence="2">The sequence shown here is derived from an EMBL/GenBank/DDBJ whole genome shotgun (WGS) entry which is preliminary data.</text>
</comment>
<sequence length="75" mass="8584">MRFYLMLPALIISANLASAYDTTIIYNGDKPIFKLDFYNKGESVTFFGETQTSPYTLSEVQKMRSFVQLNFGLIL</sequence>
<feature type="chain" id="PRO_5045287218" evidence="1">
    <location>
        <begin position="20"/>
        <end position="75"/>
    </location>
</feature>
<accession>A0ABT0TST8</accession>
<gene>
    <name evidence="2" type="ORF">NCR95_02220</name>
</gene>
<evidence type="ECO:0000313" key="3">
    <source>
        <dbReference type="Proteomes" id="UP001057522"/>
    </source>
</evidence>
<dbReference type="RefSeq" id="WP_250603588.1">
    <property type="nucleotide sequence ID" value="NZ_JAMOKX010000002.1"/>
</dbReference>
<evidence type="ECO:0000256" key="1">
    <source>
        <dbReference type="SAM" id="SignalP"/>
    </source>
</evidence>
<reference evidence="2" key="1">
    <citation type="submission" date="2022-06" db="EMBL/GenBank/DDBJ databases">
        <title>Helicobacter colisuis sp. nov.</title>
        <authorList>
            <person name="Papic B."/>
            <person name="Gruntar I."/>
        </authorList>
    </citation>
    <scope>NUCLEOTIDE SEQUENCE</scope>
    <source>
        <strain evidence="2">11154-15</strain>
    </source>
</reference>
<dbReference type="Proteomes" id="UP001057522">
    <property type="component" value="Unassembled WGS sequence"/>
</dbReference>
<name>A0ABT0TST8_9HELI</name>
<keyword evidence="1" id="KW-0732">Signal</keyword>
<evidence type="ECO:0000313" key="2">
    <source>
        <dbReference type="EMBL" id="MCL9818992.1"/>
    </source>
</evidence>
<protein>
    <submittedName>
        <fullName evidence="2">Uncharacterized protein</fullName>
    </submittedName>
</protein>